<feature type="region of interest" description="Disordered" evidence="1">
    <location>
        <begin position="626"/>
        <end position="666"/>
    </location>
</feature>
<feature type="region of interest" description="Disordered" evidence="1">
    <location>
        <begin position="328"/>
        <end position="348"/>
    </location>
</feature>
<evidence type="ECO:0000256" key="1">
    <source>
        <dbReference type="SAM" id="MobiDB-lite"/>
    </source>
</evidence>
<proteinExistence type="predicted"/>
<dbReference type="Gene3D" id="1.25.10.10">
    <property type="entry name" value="Leucine-rich Repeat Variant"/>
    <property type="match status" value="1"/>
</dbReference>
<dbReference type="SUPFAM" id="SSF48371">
    <property type="entry name" value="ARM repeat"/>
    <property type="match status" value="1"/>
</dbReference>
<dbReference type="InterPro" id="IPR016024">
    <property type="entry name" value="ARM-type_fold"/>
</dbReference>
<keyword evidence="3" id="KW-1185">Reference proteome</keyword>
<sequence>MSVVVQPTPVHMGSDVSEIPKSFPDNPSPSQRDTETKIVKSLLNLLGSPISGISRGIIVTLGDLASISSSAADLMVDSGILATIEPFCVSSQPPLFQASLCSLLSVLLSSSPSFGEDLGRSSISSFLIESLGSLKSDSLLGPLSSCLVSLSKNEHSESLFFSTHAHALDAIVSSLAASPPPLAILGVWSDFVTSPSVRLGEMGLRVVRPASENSKEFREFLRNRRIPTPTPTNAKQTRHFLTLVTERLTTLAETLPASPALPSDENVLDGKEAECGTRAKAALSFLSNGVALLHRLVLNETSYLPDMIVDLNLVPSVRVVLEAALQHLPPPPTPSPHTTRPSSTQPSPEVARLLEQCWKTLADCVTARTIDLSIVVESTFADVGELVEMVMRTSEVAKAGEVREHVRMLGNLVARRPFHRLDMVKGQIVSSLVSSLDLPRIGLSRPGVHQHMLRLIFHLLRIAGNMSEEDKSEHESLRMANVFAPAFPFLSFVVRHESVLGSAGPDQAQLGKRVSSLYRFVVRAWHLEGQADDIVESGHEEWEVEWLTSMEHDKTLAKRLLVLDKGERRTRKTSPKKWGHRQREARKAGWDDGLELRRVGGVEGNEAGLLSILDEFGKRYGLNVLERDPEADGEEADVRGIDTEQVESGVEAESDDEEIDLDNPLQ</sequence>
<dbReference type="Proteomes" id="UP001281761">
    <property type="component" value="Unassembled WGS sequence"/>
</dbReference>
<protein>
    <submittedName>
        <fullName evidence="2">Uncharacterized protein</fullName>
    </submittedName>
</protein>
<feature type="region of interest" description="Disordered" evidence="1">
    <location>
        <begin position="1"/>
        <end position="33"/>
    </location>
</feature>
<name>A0ABQ9XCH6_9EUKA</name>
<organism evidence="2 3">
    <name type="scientific">Blattamonas nauphoetae</name>
    <dbReference type="NCBI Taxonomy" id="2049346"/>
    <lineage>
        <taxon>Eukaryota</taxon>
        <taxon>Metamonada</taxon>
        <taxon>Preaxostyla</taxon>
        <taxon>Oxymonadida</taxon>
        <taxon>Blattamonas</taxon>
    </lineage>
</organism>
<feature type="compositionally biased region" description="Basic and acidic residues" evidence="1">
    <location>
        <begin position="626"/>
        <end position="642"/>
    </location>
</feature>
<evidence type="ECO:0000313" key="2">
    <source>
        <dbReference type="EMBL" id="KAK2948963.1"/>
    </source>
</evidence>
<feature type="compositionally biased region" description="Acidic residues" evidence="1">
    <location>
        <begin position="650"/>
        <end position="666"/>
    </location>
</feature>
<evidence type="ECO:0000313" key="3">
    <source>
        <dbReference type="Proteomes" id="UP001281761"/>
    </source>
</evidence>
<comment type="caution">
    <text evidence="2">The sequence shown here is derived from an EMBL/GenBank/DDBJ whole genome shotgun (WGS) entry which is preliminary data.</text>
</comment>
<gene>
    <name evidence="2" type="ORF">BLNAU_16069</name>
</gene>
<feature type="compositionally biased region" description="Low complexity" evidence="1">
    <location>
        <begin position="336"/>
        <end position="348"/>
    </location>
</feature>
<accession>A0ABQ9XCH6</accession>
<dbReference type="InterPro" id="IPR011989">
    <property type="entry name" value="ARM-like"/>
</dbReference>
<dbReference type="EMBL" id="JARBJD010000165">
    <property type="protein sequence ID" value="KAK2948963.1"/>
    <property type="molecule type" value="Genomic_DNA"/>
</dbReference>
<reference evidence="2 3" key="1">
    <citation type="journal article" date="2022" name="bioRxiv">
        <title>Genomics of Preaxostyla Flagellates Illuminates Evolutionary Transitions and the Path Towards Mitochondrial Loss.</title>
        <authorList>
            <person name="Novak L.V.F."/>
            <person name="Treitli S.C."/>
            <person name="Pyrih J."/>
            <person name="Halakuc P."/>
            <person name="Pipaliya S.V."/>
            <person name="Vacek V."/>
            <person name="Brzon O."/>
            <person name="Soukal P."/>
            <person name="Eme L."/>
            <person name="Dacks J.B."/>
            <person name="Karnkowska A."/>
            <person name="Elias M."/>
            <person name="Hampl V."/>
        </authorList>
    </citation>
    <scope>NUCLEOTIDE SEQUENCE [LARGE SCALE GENOMIC DNA]</scope>
    <source>
        <strain evidence="2">NAU3</strain>
        <tissue evidence="2">Gut</tissue>
    </source>
</reference>